<dbReference type="Gene3D" id="3.40.190.10">
    <property type="entry name" value="Periplasmic binding protein-like II"/>
    <property type="match status" value="1"/>
</dbReference>
<dbReference type="AlphaFoldDB" id="A0A4R5QJM5"/>
<dbReference type="CDD" id="cd07012">
    <property type="entry name" value="PBP2_Bug_TTT"/>
    <property type="match status" value="1"/>
</dbReference>
<organism evidence="3 4">
    <name type="scientific">Dankookia rubra</name>
    <dbReference type="NCBI Taxonomy" id="1442381"/>
    <lineage>
        <taxon>Bacteria</taxon>
        <taxon>Pseudomonadati</taxon>
        <taxon>Pseudomonadota</taxon>
        <taxon>Alphaproteobacteria</taxon>
        <taxon>Acetobacterales</taxon>
        <taxon>Roseomonadaceae</taxon>
        <taxon>Dankookia</taxon>
    </lineage>
</organism>
<dbReference type="InterPro" id="IPR005064">
    <property type="entry name" value="BUG"/>
</dbReference>
<feature type="signal peptide" evidence="2">
    <location>
        <begin position="1"/>
        <end position="22"/>
    </location>
</feature>
<dbReference type="Gene3D" id="3.40.190.150">
    <property type="entry name" value="Bordetella uptake gene, domain 1"/>
    <property type="match status" value="1"/>
</dbReference>
<dbReference type="SUPFAM" id="SSF53850">
    <property type="entry name" value="Periplasmic binding protein-like II"/>
    <property type="match status" value="1"/>
</dbReference>
<dbReference type="PANTHER" id="PTHR42928:SF5">
    <property type="entry name" value="BLR1237 PROTEIN"/>
    <property type="match status" value="1"/>
</dbReference>
<name>A0A4R5QJM5_9PROT</name>
<dbReference type="PIRSF" id="PIRSF017082">
    <property type="entry name" value="YflP"/>
    <property type="match status" value="1"/>
</dbReference>
<comment type="similarity">
    <text evidence="1">Belongs to the UPF0065 (bug) family.</text>
</comment>
<keyword evidence="4" id="KW-1185">Reference proteome</keyword>
<dbReference type="InterPro" id="IPR042100">
    <property type="entry name" value="Bug_dom1"/>
</dbReference>
<dbReference type="PANTHER" id="PTHR42928">
    <property type="entry name" value="TRICARBOXYLATE-BINDING PROTEIN"/>
    <property type="match status" value="1"/>
</dbReference>
<dbReference type="OrthoDB" id="8443386at2"/>
<protein>
    <submittedName>
        <fullName evidence="3">Tripartite tricarboxylate transporter substrate binding protein</fullName>
    </submittedName>
</protein>
<accession>A0A4R5QJM5</accession>
<sequence length="322" mass="33170">MPTRRLLLALPALALPSRRAGAQAGWAPDRPLRMVAPFPPGGASDLVARMLAEALGAALGQPMQVENRSGAGGALGTEAVVRARPDGLTLLMGSQATHATNPALQKLPFDPMSDLAVVAGICGVPAVLVVHPAVPAATLGELVALARARPGSLRYGSAGIGASTHLAAALFAHLAGIGLTHVPYRGTAPATQDLLAGRIELMTDTLPTALPQIQAGRLRALGVSTPARSASLPEVPAIAETVPGYEALNWYAAYVPAATPEPALARLHQALAAAVARPRFQERLAQRGMLPLPGSRAAIAAYAAADRRRWTDLVLAANIRPD</sequence>
<dbReference type="Pfam" id="PF03401">
    <property type="entry name" value="TctC"/>
    <property type="match status" value="1"/>
</dbReference>
<proteinExistence type="inferred from homology"/>
<reference evidence="3 4" key="1">
    <citation type="journal article" date="2016" name="J. Microbiol.">
        <title>Dankookia rubra gen. nov., sp. nov., an alphaproteobacterium isolated from sediment of a shallow stream.</title>
        <authorList>
            <person name="Kim W.H."/>
            <person name="Kim D.H."/>
            <person name="Kang K."/>
            <person name="Ahn T.Y."/>
        </authorList>
    </citation>
    <scope>NUCLEOTIDE SEQUENCE [LARGE SCALE GENOMIC DNA]</scope>
    <source>
        <strain evidence="3 4">JCM30602</strain>
    </source>
</reference>
<feature type="chain" id="PRO_5020264342" evidence="2">
    <location>
        <begin position="23"/>
        <end position="322"/>
    </location>
</feature>
<dbReference type="Proteomes" id="UP000295096">
    <property type="component" value="Unassembled WGS sequence"/>
</dbReference>
<dbReference type="RefSeq" id="WP_133287414.1">
    <property type="nucleotide sequence ID" value="NZ_SMSJ01000004.1"/>
</dbReference>
<gene>
    <name evidence="3" type="ORF">E2C06_04630</name>
</gene>
<evidence type="ECO:0000313" key="3">
    <source>
        <dbReference type="EMBL" id="TDH63620.1"/>
    </source>
</evidence>
<keyword evidence="2" id="KW-0732">Signal</keyword>
<evidence type="ECO:0000256" key="2">
    <source>
        <dbReference type="SAM" id="SignalP"/>
    </source>
</evidence>
<dbReference type="EMBL" id="SMSJ01000004">
    <property type="protein sequence ID" value="TDH63620.1"/>
    <property type="molecule type" value="Genomic_DNA"/>
</dbReference>
<evidence type="ECO:0000256" key="1">
    <source>
        <dbReference type="ARBA" id="ARBA00006987"/>
    </source>
</evidence>
<evidence type="ECO:0000313" key="4">
    <source>
        <dbReference type="Proteomes" id="UP000295096"/>
    </source>
</evidence>
<comment type="caution">
    <text evidence="3">The sequence shown here is derived from an EMBL/GenBank/DDBJ whole genome shotgun (WGS) entry which is preliminary data.</text>
</comment>